<name>A0A2T4JNU1_9RHOB</name>
<dbReference type="PANTHER" id="PTHR43099">
    <property type="entry name" value="UPF0053 PROTEIN YRKA"/>
    <property type="match status" value="1"/>
</dbReference>
<keyword evidence="4 5" id="KW-0472">Membrane</keyword>
<dbReference type="InterPro" id="IPR046342">
    <property type="entry name" value="CBS_dom_sf"/>
</dbReference>
<organism evidence="8 9">
    <name type="scientific">Cereibacter changlensis JA139</name>
    <dbReference type="NCBI Taxonomy" id="1188249"/>
    <lineage>
        <taxon>Bacteria</taxon>
        <taxon>Pseudomonadati</taxon>
        <taxon>Pseudomonadota</taxon>
        <taxon>Alphaproteobacteria</taxon>
        <taxon>Rhodobacterales</taxon>
        <taxon>Paracoccaceae</taxon>
        <taxon>Cereibacter</taxon>
    </lineage>
</organism>
<dbReference type="Pfam" id="PF01595">
    <property type="entry name" value="CNNM"/>
    <property type="match status" value="1"/>
</dbReference>
<evidence type="ECO:0000259" key="7">
    <source>
        <dbReference type="PROSITE" id="PS51846"/>
    </source>
</evidence>
<dbReference type="EMBL" id="PZKG01000227">
    <property type="protein sequence ID" value="PTE19556.1"/>
    <property type="molecule type" value="Genomic_DNA"/>
</dbReference>
<evidence type="ECO:0000259" key="6">
    <source>
        <dbReference type="PROSITE" id="PS51371"/>
    </source>
</evidence>
<dbReference type="InterPro" id="IPR002550">
    <property type="entry name" value="CNNM"/>
</dbReference>
<dbReference type="PROSITE" id="PS51371">
    <property type="entry name" value="CBS"/>
    <property type="match status" value="1"/>
</dbReference>
<keyword evidence="9" id="KW-1185">Reference proteome</keyword>
<dbReference type="Proteomes" id="UP000241010">
    <property type="component" value="Unassembled WGS sequence"/>
</dbReference>
<dbReference type="OrthoDB" id="9798188at2"/>
<gene>
    <name evidence="8" type="ORF">C5F48_22275</name>
</gene>
<dbReference type="InterPro" id="IPR051676">
    <property type="entry name" value="UPF0053_domain"/>
</dbReference>
<reference evidence="8 9" key="1">
    <citation type="submission" date="2018-03" db="EMBL/GenBank/DDBJ databases">
        <title>Cereibacter changlensis.</title>
        <authorList>
            <person name="Meyer T.E."/>
            <person name="Miller S."/>
            <person name="Lodha T."/>
            <person name="Gandham S."/>
            <person name="Chintalapati S."/>
            <person name="Chintalapati V.R."/>
        </authorList>
    </citation>
    <scope>NUCLEOTIDE SEQUENCE [LARGE SCALE GENOMIC DNA]</scope>
    <source>
        <strain evidence="8 9">JA139</strain>
    </source>
</reference>
<dbReference type="GO" id="GO:0005886">
    <property type="term" value="C:plasma membrane"/>
    <property type="evidence" value="ECO:0007669"/>
    <property type="project" value="UniProtKB-SubCell"/>
</dbReference>
<evidence type="ECO:0000256" key="5">
    <source>
        <dbReference type="SAM" id="Phobius"/>
    </source>
</evidence>
<dbReference type="InterPro" id="IPR000644">
    <property type="entry name" value="CBS_dom"/>
</dbReference>
<dbReference type="Pfam" id="PF00571">
    <property type="entry name" value="CBS"/>
    <property type="match status" value="1"/>
</dbReference>
<feature type="transmembrane region" description="Helical" evidence="5">
    <location>
        <begin position="97"/>
        <end position="119"/>
    </location>
</feature>
<feature type="transmembrane region" description="Helical" evidence="5">
    <location>
        <begin position="6"/>
        <end position="29"/>
    </location>
</feature>
<keyword evidence="4 5" id="KW-0812">Transmembrane</keyword>
<evidence type="ECO:0000256" key="4">
    <source>
        <dbReference type="PROSITE-ProRule" id="PRU01193"/>
    </source>
</evidence>
<evidence type="ECO:0000313" key="8">
    <source>
        <dbReference type="EMBL" id="PTE19556.1"/>
    </source>
</evidence>
<dbReference type="Gene3D" id="3.10.580.10">
    <property type="entry name" value="CBS-domain"/>
    <property type="match status" value="1"/>
</dbReference>
<sequence>MNGALSVTLITVALIALSGLFVIIEFALLGARRHRLEELAPTSVSARAALRGMNDLTLMLAGAQLGITVCTFALGAVTKPAVDAWFGPVLISWGMPYWAAGGTSFALSLFVVTFLHLVIGEMAPKSWAIAHPEKSALAVGVIGRAFVWPLQPLLRWMNSIANRLVRASGVEPVESAAVGGQDIATIRQLVEHSAQVGTLEPEMQKQLSGFIDLGAMPVVALITTDVFPTQVPAQATVADVRAAGLQSGHMRILMSAPGDGRPPLVVHVRDTLLLPDAQPAVDIARPAFILDAQIPVYEALARMRESSVQLAVVMHNDALCGIITLADILKRVLPAGLEVQKMAAASKVA</sequence>
<protein>
    <recommendedName>
        <fullName evidence="10">HlyC/CorC family transporter</fullName>
    </recommendedName>
</protein>
<feature type="transmembrane region" description="Helical" evidence="5">
    <location>
        <begin position="56"/>
        <end position="77"/>
    </location>
</feature>
<dbReference type="SUPFAM" id="SSF54631">
    <property type="entry name" value="CBS-domain pair"/>
    <property type="match status" value="1"/>
</dbReference>
<evidence type="ECO:0000256" key="3">
    <source>
        <dbReference type="PROSITE-ProRule" id="PRU00703"/>
    </source>
</evidence>
<evidence type="ECO:0008006" key="10">
    <source>
        <dbReference type="Google" id="ProtNLM"/>
    </source>
</evidence>
<dbReference type="PROSITE" id="PS51846">
    <property type="entry name" value="CNNM"/>
    <property type="match status" value="1"/>
</dbReference>
<dbReference type="RefSeq" id="WP_107665931.1">
    <property type="nucleotide sequence ID" value="NZ_PZKG01000227.1"/>
</dbReference>
<accession>A0A2T4JNU1</accession>
<keyword evidence="4 5" id="KW-1133">Transmembrane helix</keyword>
<dbReference type="PANTHER" id="PTHR43099:SF5">
    <property type="entry name" value="HLYC_CORC FAMILY TRANSPORTER"/>
    <property type="match status" value="1"/>
</dbReference>
<feature type="domain" description="CNNM transmembrane" evidence="7">
    <location>
        <begin position="1"/>
        <end position="203"/>
    </location>
</feature>
<keyword evidence="2" id="KW-1003">Cell membrane</keyword>
<comment type="subcellular location">
    <subcellularLocation>
        <location evidence="1">Cell membrane</location>
        <topology evidence="1">Multi-pass membrane protein</topology>
    </subcellularLocation>
</comment>
<evidence type="ECO:0000313" key="9">
    <source>
        <dbReference type="Proteomes" id="UP000241010"/>
    </source>
</evidence>
<feature type="domain" description="CBS" evidence="6">
    <location>
        <begin position="283"/>
        <end position="339"/>
    </location>
</feature>
<dbReference type="AlphaFoldDB" id="A0A2T4JNU1"/>
<evidence type="ECO:0000256" key="2">
    <source>
        <dbReference type="ARBA" id="ARBA00022475"/>
    </source>
</evidence>
<evidence type="ECO:0000256" key="1">
    <source>
        <dbReference type="ARBA" id="ARBA00004651"/>
    </source>
</evidence>
<dbReference type="Gene3D" id="3.90.1280.20">
    <property type="match status" value="1"/>
</dbReference>
<keyword evidence="3" id="KW-0129">CBS domain</keyword>
<comment type="caution">
    <text evidence="8">The sequence shown here is derived from an EMBL/GenBank/DDBJ whole genome shotgun (WGS) entry which is preliminary data.</text>
</comment>
<proteinExistence type="predicted"/>